<dbReference type="AlphaFoldDB" id="A0A1E5UMT1"/>
<dbReference type="PROSITE" id="PS50985">
    <property type="entry name" value="GRAS"/>
    <property type="match status" value="1"/>
</dbReference>
<name>A0A1E5UMT1_9POAL</name>
<keyword evidence="2" id="KW-0804">Transcription</keyword>
<dbReference type="OrthoDB" id="602127at2759"/>
<evidence type="ECO:0000313" key="5">
    <source>
        <dbReference type="Proteomes" id="UP000095767"/>
    </source>
</evidence>
<keyword evidence="5" id="KW-1185">Reference proteome</keyword>
<comment type="similarity">
    <text evidence="3">Belongs to the GRAS family.</text>
</comment>
<organism evidence="4 5">
    <name type="scientific">Dichanthelium oligosanthes</name>
    <dbReference type="NCBI Taxonomy" id="888268"/>
    <lineage>
        <taxon>Eukaryota</taxon>
        <taxon>Viridiplantae</taxon>
        <taxon>Streptophyta</taxon>
        <taxon>Embryophyta</taxon>
        <taxon>Tracheophyta</taxon>
        <taxon>Spermatophyta</taxon>
        <taxon>Magnoliopsida</taxon>
        <taxon>Liliopsida</taxon>
        <taxon>Poales</taxon>
        <taxon>Poaceae</taxon>
        <taxon>PACMAD clade</taxon>
        <taxon>Panicoideae</taxon>
        <taxon>Panicodae</taxon>
        <taxon>Paniceae</taxon>
        <taxon>Dichantheliinae</taxon>
        <taxon>Dichanthelium</taxon>
    </lineage>
</organism>
<reference evidence="4 5" key="1">
    <citation type="submission" date="2016-09" db="EMBL/GenBank/DDBJ databases">
        <title>The draft genome of Dichanthelium oligosanthes: A C3 panicoid grass species.</title>
        <authorList>
            <person name="Studer A.J."/>
            <person name="Schnable J.C."/>
            <person name="Brutnell T.P."/>
        </authorList>
    </citation>
    <scope>NUCLEOTIDE SEQUENCE [LARGE SCALE GENOMIC DNA]</scope>
    <source>
        <strain evidence="5">cv. Kellogg 1175</strain>
        <tissue evidence="4">Leaf</tissue>
    </source>
</reference>
<accession>A0A1E5UMT1</accession>
<comment type="caution">
    <text evidence="4">The sequence shown here is derived from an EMBL/GenBank/DDBJ whole genome shotgun (WGS) entry which is preliminary data.</text>
</comment>
<protein>
    <submittedName>
        <fullName evidence="4">Scarecrow-like protein 3</fullName>
    </submittedName>
</protein>
<sequence length="584" mass="65059">MPPPLVSFLAAARALLPKIVLVTEQDANHNGASFRKRFAEALGYDGDLYDSLDAAAAAYRRPAAERAEVERAVLGEEIRGALLHEGAHPARTARPAAAVGDAHGAGRVPEQKLLKLRPPEHYLNIPRVMYRPSVQDQGTVDQAQLVPALYECAAHVIEGSFEKTDISLSQIKSLSSIVDGPLQRLSLIFADSLARRLLCPIQGFAGALIHPSDYFEQSSLQSARCSFTDLSPYIHTGFVTINRAILEAMEVEKVVHIIDLSCSTSHPRQWLKLLHDFHRRQGGPPEVRLTVVNDDNDFLANMQMLLSNEADKLKIPFQFKSVIGRLETLDFSNLRDTLEIKYGEAIAISCSLQMHRLLLADDSATCSGIGQLQKMASIAQLKQMASSVYSPVSTLSPQCQTPKLLTSFLNAVRGLKPNIMLLMEQDANHNALLFCDRFMEALNYYAALFDSFHAVAAANPRKADERARVERMILGEEIKNILVCEGVHRHERHERLSQWAMHMDRSGFEHVPLSFHAIWEGKTKLMSFGLDERQGKVENDCLLLCWGSTHLYSISAWRPYKGSTSGSRDHMLVQPQRQIIGPNN</sequence>
<proteinExistence type="inferred from homology"/>
<dbReference type="InterPro" id="IPR005202">
    <property type="entry name" value="TF_GRAS"/>
</dbReference>
<feature type="region of interest" description="SAW" evidence="3">
    <location>
        <begin position="483"/>
        <end position="558"/>
    </location>
</feature>
<dbReference type="EMBL" id="LWDX02070881">
    <property type="protein sequence ID" value="OEL14172.1"/>
    <property type="molecule type" value="Genomic_DNA"/>
</dbReference>
<keyword evidence="1" id="KW-0805">Transcription regulation</keyword>
<dbReference type="STRING" id="888268.A0A1E5UMT1"/>
<dbReference type="PANTHER" id="PTHR31636">
    <property type="entry name" value="OSJNBA0084A10.13 PROTEIN-RELATED"/>
    <property type="match status" value="1"/>
</dbReference>
<evidence type="ECO:0000256" key="1">
    <source>
        <dbReference type="ARBA" id="ARBA00023015"/>
    </source>
</evidence>
<dbReference type="Pfam" id="PF03514">
    <property type="entry name" value="GRAS"/>
    <property type="match status" value="2"/>
</dbReference>
<gene>
    <name evidence="4" type="ORF">BAE44_0024809</name>
</gene>
<evidence type="ECO:0000313" key="4">
    <source>
        <dbReference type="EMBL" id="OEL14172.1"/>
    </source>
</evidence>
<evidence type="ECO:0000256" key="3">
    <source>
        <dbReference type="PROSITE-ProRule" id="PRU01191"/>
    </source>
</evidence>
<dbReference type="Proteomes" id="UP000095767">
    <property type="component" value="Unassembled WGS sequence"/>
</dbReference>
<feature type="short sequence motif" description="VHIID" evidence="3">
    <location>
        <begin position="255"/>
        <end position="259"/>
    </location>
</feature>
<comment type="caution">
    <text evidence="3">Lacks conserved residue(s) required for the propagation of feature annotation.</text>
</comment>
<evidence type="ECO:0000256" key="2">
    <source>
        <dbReference type="ARBA" id="ARBA00023163"/>
    </source>
</evidence>